<keyword evidence="3" id="KW-1185">Reference proteome</keyword>
<proteinExistence type="predicted"/>
<reference evidence="2" key="1">
    <citation type="submission" date="2020-07" db="EMBL/GenBank/DDBJ databases">
        <title>Multicomponent nature underlies the extraordinary mechanical properties of spider dragline silk.</title>
        <authorList>
            <person name="Kono N."/>
            <person name="Nakamura H."/>
            <person name="Mori M."/>
            <person name="Yoshida Y."/>
            <person name="Ohtoshi R."/>
            <person name="Malay A.D."/>
            <person name="Moran D.A.P."/>
            <person name="Tomita M."/>
            <person name="Numata K."/>
            <person name="Arakawa K."/>
        </authorList>
    </citation>
    <scope>NUCLEOTIDE SEQUENCE</scope>
</reference>
<gene>
    <name evidence="2" type="ORF">TNCT_624141</name>
</gene>
<feature type="region of interest" description="Disordered" evidence="1">
    <location>
        <begin position="1"/>
        <end position="29"/>
    </location>
</feature>
<sequence length="219" mass="24157">MNGRPETSSEEEKCMDTDSVEPVAITPADPDSHCALIRAQEKEISCKEARLSYVNNILQIECKDPRDTSSSTLRNLNKEKQDTITALQRLQGELSSLLPCHVPDCDHNLKVKNLSKRMAETYIQPPKFLSNTEDYPALPGTSQSIKTSQKPKPKNKSPLNKDDFVAPTKFAKKPKIADISDSSTVTQNKFSALAGAQTTDLDQTSMPVADKIPPYLAPI</sequence>
<comment type="caution">
    <text evidence="2">The sequence shown here is derived from an EMBL/GenBank/DDBJ whole genome shotgun (WGS) entry which is preliminary data.</text>
</comment>
<evidence type="ECO:0000313" key="3">
    <source>
        <dbReference type="Proteomes" id="UP000887116"/>
    </source>
</evidence>
<evidence type="ECO:0000256" key="1">
    <source>
        <dbReference type="SAM" id="MobiDB-lite"/>
    </source>
</evidence>
<accession>A0A8X6IXV5</accession>
<evidence type="ECO:0000313" key="2">
    <source>
        <dbReference type="EMBL" id="GFR30469.1"/>
    </source>
</evidence>
<name>A0A8X6IXV5_TRICU</name>
<dbReference type="Proteomes" id="UP000887116">
    <property type="component" value="Unassembled WGS sequence"/>
</dbReference>
<dbReference type="EMBL" id="BMAO01019425">
    <property type="protein sequence ID" value="GFR30469.1"/>
    <property type="molecule type" value="Genomic_DNA"/>
</dbReference>
<protein>
    <submittedName>
        <fullName evidence="2">Uncharacterized protein</fullName>
    </submittedName>
</protein>
<dbReference type="AlphaFoldDB" id="A0A8X6IXV5"/>
<feature type="region of interest" description="Disordered" evidence="1">
    <location>
        <begin position="129"/>
        <end position="167"/>
    </location>
</feature>
<organism evidence="2 3">
    <name type="scientific">Trichonephila clavata</name>
    <name type="common">Joro spider</name>
    <name type="synonym">Nephila clavata</name>
    <dbReference type="NCBI Taxonomy" id="2740835"/>
    <lineage>
        <taxon>Eukaryota</taxon>
        <taxon>Metazoa</taxon>
        <taxon>Ecdysozoa</taxon>
        <taxon>Arthropoda</taxon>
        <taxon>Chelicerata</taxon>
        <taxon>Arachnida</taxon>
        <taxon>Araneae</taxon>
        <taxon>Araneomorphae</taxon>
        <taxon>Entelegynae</taxon>
        <taxon>Araneoidea</taxon>
        <taxon>Nephilidae</taxon>
        <taxon>Trichonephila</taxon>
    </lineage>
</organism>